<dbReference type="InterPro" id="IPR025931">
    <property type="entry name" value="TaqI_C"/>
</dbReference>
<name>A0A9Y1BNV1_9ARCH</name>
<evidence type="ECO:0000313" key="2">
    <source>
        <dbReference type="EMBL" id="UJG42170.1"/>
    </source>
</evidence>
<accession>A0A9Y1BNV1</accession>
<gene>
    <name evidence="2" type="ORF">K9W45_00645</name>
</gene>
<evidence type="ECO:0000259" key="1">
    <source>
        <dbReference type="Pfam" id="PF12950"/>
    </source>
</evidence>
<dbReference type="EMBL" id="CP084166">
    <property type="protein sequence ID" value="UJG42170.1"/>
    <property type="molecule type" value="Genomic_DNA"/>
</dbReference>
<feature type="domain" description="TaqI-like C-terminal specificity" evidence="1">
    <location>
        <begin position="15"/>
        <end position="95"/>
    </location>
</feature>
<organism evidence="2">
    <name type="scientific">Candidatus Heimdallarchaeum aukensis</name>
    <dbReference type="NCBI Taxonomy" id="2876573"/>
    <lineage>
        <taxon>Archaea</taxon>
        <taxon>Promethearchaeati</taxon>
        <taxon>Candidatus Heimdallarchaeota</taxon>
        <taxon>Candidatus Heimdallarchaeia (ex Rinke et al. 2021) (nom. nud.)</taxon>
        <taxon>Candidatus Heimdallarchaeales</taxon>
        <taxon>Candidatus Heimdallarchaeaceae</taxon>
        <taxon>Candidatus Heimdallarchaeum</taxon>
    </lineage>
</organism>
<sequence length="165" mass="19711">MNFEVFPGKEKIIYDRKVLGAPGDHQIFEKPKIVRRNRGKKYFIGLDLEGYYVNDIFDIIIPDEQIDLYGLFGYLSSSFVQFIVESFIVRDITSNLFREIPIPFPSSDIWVTMKEITKNWIKSDRDFNQAVIFRKRIDKKVTNYFKLSQNLTKECFEKTSMYWFE</sequence>
<protein>
    <recommendedName>
        <fullName evidence="1">TaqI-like C-terminal specificity domain-containing protein</fullName>
    </recommendedName>
</protein>
<reference evidence="2" key="1">
    <citation type="journal article" date="2022" name="Nat. Microbiol.">
        <title>Unique mobile elements and scalable gene flow at the prokaryote-eukaryote boundary revealed by circularized Asgard archaea genomes.</title>
        <authorList>
            <person name="Wu F."/>
            <person name="Speth D.R."/>
            <person name="Philosof A."/>
            <person name="Cremiere A."/>
            <person name="Narayanan A."/>
            <person name="Barco R.A."/>
            <person name="Connon S.A."/>
            <person name="Amend J.P."/>
            <person name="Antoshechkin I.A."/>
            <person name="Orphan V.J."/>
        </authorList>
    </citation>
    <scope>NUCLEOTIDE SEQUENCE</scope>
    <source>
        <strain evidence="2">PM71</strain>
    </source>
</reference>
<dbReference type="Proteomes" id="UP001201020">
    <property type="component" value="Chromosome"/>
</dbReference>
<proteinExistence type="predicted"/>
<dbReference type="Pfam" id="PF12950">
    <property type="entry name" value="TaqI_C"/>
    <property type="match status" value="1"/>
</dbReference>
<dbReference type="AlphaFoldDB" id="A0A9Y1BNV1"/>